<organism evidence="1 2">
    <name type="scientific">Hypocrea jecorina (strain ATCC 56765 / BCRC 32924 / NRRL 11460 / Rut C-30)</name>
    <name type="common">Trichoderma reesei</name>
    <dbReference type="NCBI Taxonomy" id="1344414"/>
    <lineage>
        <taxon>Eukaryota</taxon>
        <taxon>Fungi</taxon>
        <taxon>Dikarya</taxon>
        <taxon>Ascomycota</taxon>
        <taxon>Pezizomycotina</taxon>
        <taxon>Sordariomycetes</taxon>
        <taxon>Hypocreomycetidae</taxon>
        <taxon>Hypocreales</taxon>
        <taxon>Hypocreaceae</taxon>
        <taxon>Trichoderma</taxon>
    </lineage>
</organism>
<sequence length="162" mass="17953">MEATSRYGSAPEANIIHSFITSFYLFTPLIPFSMGSLAFARAAHIDLALVPFIGTWIDLENSLCTAYTRGLLTFDSKCGFRQKLETKKKKKTNKQTQKVGTVSSKVFLLASPRACGLVGTPSSPRWLLATLFTTQQKQQSFKSLGKVHMTLYLFDCGGIRCL</sequence>
<accession>A0A024S867</accession>
<gene>
    <name evidence="1" type="ORF">M419DRAFT_123719</name>
</gene>
<dbReference type="KEGG" id="trr:M419DRAFT_123719"/>
<dbReference type="AlphaFoldDB" id="A0A024S867"/>
<dbReference type="Proteomes" id="UP000024376">
    <property type="component" value="Unassembled WGS sequence"/>
</dbReference>
<reference evidence="2" key="1">
    <citation type="journal article" date="2013" name="Ind. Biotechnol.">
        <title>Comparative genomics analysis of Trichoderma reesei strains.</title>
        <authorList>
            <person name="Koike H."/>
            <person name="Aerts A."/>
            <person name="LaButti K."/>
            <person name="Grigoriev I.V."/>
            <person name="Baker S.E."/>
        </authorList>
    </citation>
    <scope>NUCLEOTIDE SEQUENCE [LARGE SCALE GENOMIC DNA]</scope>
    <source>
        <strain evidence="2">ATCC 56765 / BCRC 32924 / NRRL 11460 / Rut C-30</strain>
    </source>
</reference>
<protein>
    <submittedName>
        <fullName evidence="1">Uncharacterized protein</fullName>
    </submittedName>
</protein>
<name>A0A024S867_HYPJR</name>
<evidence type="ECO:0000313" key="1">
    <source>
        <dbReference type="EMBL" id="ETS01283.1"/>
    </source>
</evidence>
<dbReference type="EMBL" id="KI911149">
    <property type="protein sequence ID" value="ETS01283.1"/>
    <property type="molecule type" value="Genomic_DNA"/>
</dbReference>
<dbReference type="HOGENOM" id="CLU_1636631_0_0_1"/>
<proteinExistence type="predicted"/>
<evidence type="ECO:0000313" key="2">
    <source>
        <dbReference type="Proteomes" id="UP000024376"/>
    </source>
</evidence>